<dbReference type="AlphaFoldDB" id="A0AAV4B5V8"/>
<feature type="region of interest" description="Disordered" evidence="1">
    <location>
        <begin position="190"/>
        <end position="229"/>
    </location>
</feature>
<proteinExistence type="predicted"/>
<comment type="caution">
    <text evidence="2">The sequence shown here is derived from an EMBL/GenBank/DDBJ whole genome shotgun (WGS) entry which is preliminary data.</text>
</comment>
<evidence type="ECO:0000256" key="1">
    <source>
        <dbReference type="SAM" id="MobiDB-lite"/>
    </source>
</evidence>
<reference evidence="2 3" key="1">
    <citation type="journal article" date="2021" name="Elife">
        <title>Chloroplast acquisition without the gene transfer in kleptoplastic sea slugs, Plakobranchus ocellatus.</title>
        <authorList>
            <person name="Maeda T."/>
            <person name="Takahashi S."/>
            <person name="Yoshida T."/>
            <person name="Shimamura S."/>
            <person name="Takaki Y."/>
            <person name="Nagai Y."/>
            <person name="Toyoda A."/>
            <person name="Suzuki Y."/>
            <person name="Arimoto A."/>
            <person name="Ishii H."/>
            <person name="Satoh N."/>
            <person name="Nishiyama T."/>
            <person name="Hasebe M."/>
            <person name="Maruyama T."/>
            <person name="Minagawa J."/>
            <person name="Obokata J."/>
            <person name="Shigenobu S."/>
        </authorList>
    </citation>
    <scope>NUCLEOTIDE SEQUENCE [LARGE SCALE GENOMIC DNA]</scope>
</reference>
<keyword evidence="3" id="KW-1185">Reference proteome</keyword>
<organism evidence="2 3">
    <name type="scientific">Plakobranchus ocellatus</name>
    <dbReference type="NCBI Taxonomy" id="259542"/>
    <lineage>
        <taxon>Eukaryota</taxon>
        <taxon>Metazoa</taxon>
        <taxon>Spiralia</taxon>
        <taxon>Lophotrochozoa</taxon>
        <taxon>Mollusca</taxon>
        <taxon>Gastropoda</taxon>
        <taxon>Heterobranchia</taxon>
        <taxon>Euthyneura</taxon>
        <taxon>Panpulmonata</taxon>
        <taxon>Sacoglossa</taxon>
        <taxon>Placobranchoidea</taxon>
        <taxon>Plakobranchidae</taxon>
        <taxon>Plakobranchus</taxon>
    </lineage>
</organism>
<name>A0AAV4B5V8_9GAST</name>
<accession>A0AAV4B5V8</accession>
<feature type="compositionally biased region" description="Acidic residues" evidence="1">
    <location>
        <begin position="190"/>
        <end position="214"/>
    </location>
</feature>
<sequence length="276" mass="30502">MEELEELGSESREPHIKADPFLTQTCNLHLTWHNETNNPAVIVLHQPRDFVDLLTERLHVLDADSCVELSTNNGSSNLSSLHEKSPFSFFRAPSSSGLPDISPLDTKLFMDASGTESDDSGFHNFTDVNFFSRDKSLLENCDDKDDVVGESDLMQSLVYNSSMDLNSVDGNNNMNDFEGCDSDLMQNTDIEDEDEDESDDDSESSNSSDDDDDSGGSSGSSSSDDMDDDKAERRAVWLFAMPVSSTHVLIQEGRGHDQTCSSLCAQVKRKFRGTVL</sequence>
<evidence type="ECO:0000313" key="2">
    <source>
        <dbReference type="EMBL" id="GFO15955.1"/>
    </source>
</evidence>
<gene>
    <name evidence="2" type="ORF">PoB_004246000</name>
</gene>
<dbReference type="EMBL" id="BLXT01004632">
    <property type="protein sequence ID" value="GFO15955.1"/>
    <property type="molecule type" value="Genomic_DNA"/>
</dbReference>
<evidence type="ECO:0000313" key="3">
    <source>
        <dbReference type="Proteomes" id="UP000735302"/>
    </source>
</evidence>
<dbReference type="Proteomes" id="UP000735302">
    <property type="component" value="Unassembled WGS sequence"/>
</dbReference>
<protein>
    <submittedName>
        <fullName evidence="2">Uncharacterized protein</fullName>
    </submittedName>
</protein>